<dbReference type="EMBL" id="BONI01000027">
    <property type="protein sequence ID" value="GIG06768.1"/>
    <property type="molecule type" value="Genomic_DNA"/>
</dbReference>
<protein>
    <recommendedName>
        <fullName evidence="3">DUF2267 domain-containing protein</fullName>
    </recommendedName>
</protein>
<gene>
    <name evidence="1" type="ORF">Cco03nite_34680</name>
</gene>
<evidence type="ECO:0000313" key="2">
    <source>
        <dbReference type="Proteomes" id="UP000630887"/>
    </source>
</evidence>
<dbReference type="InterPro" id="IPR018727">
    <property type="entry name" value="DUF2267"/>
</dbReference>
<comment type="caution">
    <text evidence="1">The sequence shown here is derived from an EMBL/GenBank/DDBJ whole genome shotgun (WGS) entry which is preliminary data.</text>
</comment>
<dbReference type="Pfam" id="PF10025">
    <property type="entry name" value="DUF2267"/>
    <property type="match status" value="1"/>
</dbReference>
<proteinExistence type="predicted"/>
<dbReference type="AlphaFoldDB" id="A0A8J3P7W2"/>
<name>A0A8J3P7W2_9ACTN</name>
<dbReference type="InterPro" id="IPR038282">
    <property type="entry name" value="DUF2267_sf"/>
</dbReference>
<keyword evidence="2" id="KW-1185">Reference proteome</keyword>
<dbReference type="Proteomes" id="UP000630887">
    <property type="component" value="Unassembled WGS sequence"/>
</dbReference>
<accession>A0A8J3P7W2</accession>
<evidence type="ECO:0008006" key="3">
    <source>
        <dbReference type="Google" id="ProtNLM"/>
    </source>
</evidence>
<sequence length="137" mass="15596">MWIEYGRERMGDKQFFRKVAELSGLTVEEAADTTRATLECLAARLSNGENRHLAAHLHEGLRDSLPPNGRIKCFDLPELLRRVQERTGLNERDTDAGVRGVFTALREDLGDETFDHVMQQLPNDFRTMARTRVRAAA</sequence>
<evidence type="ECO:0000313" key="1">
    <source>
        <dbReference type="EMBL" id="GIG06768.1"/>
    </source>
</evidence>
<organism evidence="1 2">
    <name type="scientific">Catellatospora coxensis</name>
    <dbReference type="NCBI Taxonomy" id="310354"/>
    <lineage>
        <taxon>Bacteria</taxon>
        <taxon>Bacillati</taxon>
        <taxon>Actinomycetota</taxon>
        <taxon>Actinomycetes</taxon>
        <taxon>Micromonosporales</taxon>
        <taxon>Micromonosporaceae</taxon>
        <taxon>Catellatospora</taxon>
    </lineage>
</organism>
<dbReference type="Gene3D" id="1.10.490.110">
    <property type="entry name" value="Uncharacterized conserved protein DUF2267"/>
    <property type="match status" value="1"/>
</dbReference>
<reference evidence="1 2" key="1">
    <citation type="submission" date="2021-01" db="EMBL/GenBank/DDBJ databases">
        <title>Whole genome shotgun sequence of Catellatospora coxensis NBRC 107359.</title>
        <authorList>
            <person name="Komaki H."/>
            <person name="Tamura T."/>
        </authorList>
    </citation>
    <scope>NUCLEOTIDE SEQUENCE [LARGE SCALE GENOMIC DNA]</scope>
    <source>
        <strain evidence="1 2">NBRC 107359</strain>
    </source>
</reference>